<dbReference type="PANTHER" id="PTHR21064:SF6">
    <property type="entry name" value="AMINOGLYCOSIDE PHOSPHOTRANSFERASE DOMAIN-CONTAINING PROTEIN"/>
    <property type="match status" value="1"/>
</dbReference>
<reference evidence="3 4" key="1">
    <citation type="submission" date="2020-04" db="EMBL/GenBank/DDBJ databases">
        <title>Novel Paenibacillus strain UniB2 isolated from commercial digestive syrup.</title>
        <authorList>
            <person name="Thorat V."/>
            <person name="Kirdat K."/>
            <person name="Tiwarekar B."/>
            <person name="Yadav A."/>
        </authorList>
    </citation>
    <scope>NUCLEOTIDE SEQUENCE [LARGE SCALE GENOMIC DNA]</scope>
    <source>
        <strain evidence="3 4">UniB2</strain>
    </source>
</reference>
<evidence type="ECO:0000313" key="3">
    <source>
        <dbReference type="EMBL" id="QJC50742.1"/>
    </source>
</evidence>
<dbReference type="PANTHER" id="PTHR21064">
    <property type="entry name" value="AMINOGLYCOSIDE PHOSPHOTRANSFERASE DOMAIN-CONTAINING PROTEIN-RELATED"/>
    <property type="match status" value="1"/>
</dbReference>
<accession>A0A6H2GTM3</accession>
<gene>
    <name evidence="3" type="ORF">HGI30_03565</name>
</gene>
<dbReference type="RefSeq" id="WP_168906397.1">
    <property type="nucleotide sequence ID" value="NZ_CP051428.1"/>
</dbReference>
<dbReference type="Gene3D" id="3.90.1200.10">
    <property type="match status" value="1"/>
</dbReference>
<keyword evidence="3" id="KW-0808">Transferase</keyword>
<dbReference type="KEGG" id="palr:HGI30_03565"/>
<dbReference type="GO" id="GO:0009088">
    <property type="term" value="P:threonine biosynthetic process"/>
    <property type="evidence" value="ECO:0007669"/>
    <property type="project" value="TreeGrafter"/>
</dbReference>
<dbReference type="GO" id="GO:0004413">
    <property type="term" value="F:homoserine kinase activity"/>
    <property type="evidence" value="ECO:0007669"/>
    <property type="project" value="TreeGrafter"/>
</dbReference>
<proteinExistence type="inferred from homology"/>
<evidence type="ECO:0000313" key="4">
    <source>
        <dbReference type="Proteomes" id="UP000502136"/>
    </source>
</evidence>
<evidence type="ECO:0000259" key="2">
    <source>
        <dbReference type="Pfam" id="PF01636"/>
    </source>
</evidence>
<comment type="similarity">
    <text evidence="1">Belongs to the pseudomonas-type ThrB family.</text>
</comment>
<dbReference type="InterPro" id="IPR050249">
    <property type="entry name" value="Pseudomonas-type_ThrB"/>
</dbReference>
<evidence type="ECO:0000256" key="1">
    <source>
        <dbReference type="ARBA" id="ARBA00038240"/>
    </source>
</evidence>
<sequence>MEASVSILFTADILARAAEAFGLSGEPAKLGDFENYLFELQDHSGEPAILRLTHSSHRSAAQLEEELRWLRHLAASDLAADVAACVPALSGEWVVPLEAADGSEFFASRFRKAPGARAAAGPDGWNPALVREWGAVTGRLHRASASYEAVQPRQHWQEEELTANRGHYLAGEPELLSRFDAVFEELERLPRSDSSYGLIHGDIHHGNFHAHEGKLTVFDFDDAEYNWFVHDLAIPLYYALSGAAVQQLPEDEREAYAAAFFRPFYEGYASEHELDLDWLERVGLFMRMRDLVLYTVLAKKLDESEKVGRMADWIAEIRARIVAGEPISKLDFRALAGEAAAASPEAAFFAEILERESN</sequence>
<dbReference type="SUPFAM" id="SSF56112">
    <property type="entry name" value="Protein kinase-like (PK-like)"/>
    <property type="match status" value="1"/>
</dbReference>
<dbReference type="InterPro" id="IPR011009">
    <property type="entry name" value="Kinase-like_dom_sf"/>
</dbReference>
<organism evidence="3 4">
    <name type="scientific">Paenibacillus albicereus</name>
    <dbReference type="NCBI Taxonomy" id="2726185"/>
    <lineage>
        <taxon>Bacteria</taxon>
        <taxon>Bacillati</taxon>
        <taxon>Bacillota</taxon>
        <taxon>Bacilli</taxon>
        <taxon>Bacillales</taxon>
        <taxon>Paenibacillaceae</taxon>
        <taxon>Paenibacillus</taxon>
    </lineage>
</organism>
<dbReference type="EMBL" id="CP051428">
    <property type="protein sequence ID" value="QJC50742.1"/>
    <property type="molecule type" value="Genomic_DNA"/>
</dbReference>
<name>A0A6H2GTM3_9BACL</name>
<feature type="domain" description="Aminoglycoside phosphotransferase" evidence="2">
    <location>
        <begin position="31"/>
        <end position="268"/>
    </location>
</feature>
<dbReference type="Proteomes" id="UP000502136">
    <property type="component" value="Chromosome"/>
</dbReference>
<dbReference type="InterPro" id="IPR002575">
    <property type="entry name" value="Aminoglycoside_PTrfase"/>
</dbReference>
<dbReference type="Pfam" id="PF01636">
    <property type="entry name" value="APH"/>
    <property type="match status" value="1"/>
</dbReference>
<keyword evidence="4" id="KW-1185">Reference proteome</keyword>
<protein>
    <submittedName>
        <fullName evidence="3">Phosphotransferase</fullName>
    </submittedName>
</protein>
<dbReference type="AlphaFoldDB" id="A0A6H2GTM3"/>